<gene>
    <name evidence="1" type="ORF">ENQ20_08950</name>
</gene>
<reference evidence="1" key="1">
    <citation type="journal article" date="2020" name="mSystems">
        <title>Genome- and Community-Level Interaction Insights into Carbon Utilization and Element Cycling Functions of Hydrothermarchaeota in Hydrothermal Sediment.</title>
        <authorList>
            <person name="Zhou Z."/>
            <person name="Liu Y."/>
            <person name="Xu W."/>
            <person name="Pan J."/>
            <person name="Luo Z.H."/>
            <person name="Li M."/>
        </authorList>
    </citation>
    <scope>NUCLEOTIDE SEQUENCE [LARGE SCALE GENOMIC DNA]</scope>
    <source>
        <strain evidence="1">SpSt-289</strain>
    </source>
</reference>
<accession>A0A7C1JPS9</accession>
<sequence length="78" mass="8666">MIRQAKRWQLSLPLLLFFEAHRPLRFLVGQTLVVAAPVAGLLGFDDLEVWAAVLDDEDALLHLRQALEAATRQDGTAS</sequence>
<dbReference type="AlphaFoldDB" id="A0A7C1JPS9"/>
<evidence type="ECO:0000313" key="1">
    <source>
        <dbReference type="EMBL" id="HDX31605.1"/>
    </source>
</evidence>
<name>A0A7C1JPS9_9CHLR</name>
<proteinExistence type="predicted"/>
<protein>
    <submittedName>
        <fullName evidence="1">Uncharacterized protein</fullName>
    </submittedName>
</protein>
<dbReference type="EMBL" id="DSMG01000086">
    <property type="protein sequence ID" value="HDX31605.1"/>
    <property type="molecule type" value="Genomic_DNA"/>
</dbReference>
<organism evidence="1">
    <name type="scientific">Caldilinea aerophila</name>
    <dbReference type="NCBI Taxonomy" id="133453"/>
    <lineage>
        <taxon>Bacteria</taxon>
        <taxon>Bacillati</taxon>
        <taxon>Chloroflexota</taxon>
        <taxon>Caldilineae</taxon>
        <taxon>Caldilineales</taxon>
        <taxon>Caldilineaceae</taxon>
        <taxon>Caldilinea</taxon>
    </lineage>
</organism>
<comment type="caution">
    <text evidence="1">The sequence shown here is derived from an EMBL/GenBank/DDBJ whole genome shotgun (WGS) entry which is preliminary data.</text>
</comment>